<evidence type="ECO:0000256" key="8">
    <source>
        <dbReference type="ARBA" id="ARBA00023235"/>
    </source>
</evidence>
<dbReference type="Pfam" id="PF05697">
    <property type="entry name" value="Trigger_N"/>
    <property type="match status" value="1"/>
</dbReference>
<comment type="subcellular location">
    <subcellularLocation>
        <location evidence="2">Cytoplasm</location>
    </subcellularLocation>
</comment>
<dbReference type="Pfam" id="PF05698">
    <property type="entry name" value="Trigger_C"/>
    <property type="match status" value="1"/>
</dbReference>
<feature type="region of interest" description="Disordered" evidence="10">
    <location>
        <begin position="363"/>
        <end position="393"/>
    </location>
</feature>
<dbReference type="PIRSF" id="PIRSF003095">
    <property type="entry name" value="Trigger_factor"/>
    <property type="match status" value="1"/>
</dbReference>
<evidence type="ECO:0000256" key="4">
    <source>
        <dbReference type="ARBA" id="ARBA00013194"/>
    </source>
</evidence>
<evidence type="ECO:0000313" key="13">
    <source>
        <dbReference type="EMBL" id="RZI46735.1"/>
    </source>
</evidence>
<feature type="domain" description="Trigger factor ribosome-binding bacterial" evidence="11">
    <location>
        <begin position="1"/>
        <end position="144"/>
    </location>
</feature>
<dbReference type="InterPro" id="IPR005215">
    <property type="entry name" value="Trig_fac"/>
</dbReference>
<dbReference type="InterPro" id="IPR036611">
    <property type="entry name" value="Trigger_fac_ribosome-bd_sf"/>
</dbReference>
<dbReference type="SUPFAM" id="SSF102735">
    <property type="entry name" value="Trigger factor ribosome-binding domain"/>
    <property type="match status" value="1"/>
</dbReference>
<dbReference type="PANTHER" id="PTHR30560:SF3">
    <property type="entry name" value="TRIGGER FACTOR-LIKE PROTEIN TIG, CHLOROPLASTIC"/>
    <property type="match status" value="1"/>
</dbReference>
<reference evidence="13 14" key="1">
    <citation type="submission" date="2018-10" db="EMBL/GenBank/DDBJ databases">
        <title>An updated phylogeny of the Alphaproteobacteria reveals that the parasitic Rickettsiales and Holosporales have independent origins.</title>
        <authorList>
            <person name="Munoz-Gomez S.A."/>
            <person name="Hess S."/>
            <person name="Burger G."/>
            <person name="Lang B.F."/>
            <person name="Susko E."/>
            <person name="Slamovits C.H."/>
            <person name="Roger A.J."/>
        </authorList>
    </citation>
    <scope>NUCLEOTIDE SEQUENCE [LARGE SCALE GENOMIC DNA]</scope>
    <source>
        <strain evidence="13">HOLO01</strain>
    </source>
</reference>
<dbReference type="InterPro" id="IPR008880">
    <property type="entry name" value="Trigger_fac_C"/>
</dbReference>
<comment type="caution">
    <text evidence="13">The sequence shown here is derived from an EMBL/GenBank/DDBJ whole genome shotgun (WGS) entry which is preliminary data.</text>
</comment>
<dbReference type="OrthoDB" id="9767721at2"/>
<evidence type="ECO:0000259" key="11">
    <source>
        <dbReference type="Pfam" id="PF05697"/>
    </source>
</evidence>
<evidence type="ECO:0000256" key="6">
    <source>
        <dbReference type="ARBA" id="ARBA00023110"/>
    </source>
</evidence>
<organism evidence="13 14">
    <name type="scientific">Candidatus Finniella inopinata</name>
    <dbReference type="NCBI Taxonomy" id="1696036"/>
    <lineage>
        <taxon>Bacteria</taxon>
        <taxon>Pseudomonadati</taxon>
        <taxon>Pseudomonadota</taxon>
        <taxon>Alphaproteobacteria</taxon>
        <taxon>Holosporales</taxon>
        <taxon>Candidatus Paracaedibacteraceae</taxon>
        <taxon>Candidatus Finniella</taxon>
    </lineage>
</organism>
<keyword evidence="6" id="KW-0697">Rotamase</keyword>
<dbReference type="InterPro" id="IPR037041">
    <property type="entry name" value="Trigger_fac_C_sf"/>
</dbReference>
<evidence type="ECO:0000256" key="7">
    <source>
        <dbReference type="ARBA" id="ARBA00023186"/>
    </source>
</evidence>
<dbReference type="InterPro" id="IPR027304">
    <property type="entry name" value="Trigger_fact/SurA_dom_sf"/>
</dbReference>
<dbReference type="GO" id="GO:0043335">
    <property type="term" value="P:protein unfolding"/>
    <property type="evidence" value="ECO:0007669"/>
    <property type="project" value="TreeGrafter"/>
</dbReference>
<dbReference type="GO" id="GO:0044183">
    <property type="term" value="F:protein folding chaperone"/>
    <property type="evidence" value="ECO:0007669"/>
    <property type="project" value="TreeGrafter"/>
</dbReference>
<evidence type="ECO:0000256" key="3">
    <source>
        <dbReference type="ARBA" id="ARBA00005464"/>
    </source>
</evidence>
<evidence type="ECO:0000256" key="10">
    <source>
        <dbReference type="SAM" id="MobiDB-lite"/>
    </source>
</evidence>
<dbReference type="SUPFAM" id="SSF109998">
    <property type="entry name" value="Triger factor/SurA peptide-binding domain-like"/>
    <property type="match status" value="1"/>
</dbReference>
<keyword evidence="8" id="KW-0413">Isomerase</keyword>
<comment type="catalytic activity">
    <reaction evidence="1">
        <text>[protein]-peptidylproline (omega=180) = [protein]-peptidylproline (omega=0)</text>
        <dbReference type="Rhea" id="RHEA:16237"/>
        <dbReference type="Rhea" id="RHEA-COMP:10747"/>
        <dbReference type="Rhea" id="RHEA-COMP:10748"/>
        <dbReference type="ChEBI" id="CHEBI:83833"/>
        <dbReference type="ChEBI" id="CHEBI:83834"/>
        <dbReference type="EC" id="5.2.1.8"/>
    </reaction>
</comment>
<evidence type="ECO:0000259" key="12">
    <source>
        <dbReference type="Pfam" id="PF05698"/>
    </source>
</evidence>
<dbReference type="AlphaFoldDB" id="A0A4Q7DKK4"/>
<dbReference type="GO" id="GO:0051083">
    <property type="term" value="P:'de novo' cotranslational protein folding"/>
    <property type="evidence" value="ECO:0007669"/>
    <property type="project" value="TreeGrafter"/>
</dbReference>
<keyword evidence="14" id="KW-1185">Reference proteome</keyword>
<dbReference type="InterPro" id="IPR008881">
    <property type="entry name" value="Trigger_fac_ribosome-bd_bac"/>
</dbReference>
<dbReference type="GO" id="GO:0043022">
    <property type="term" value="F:ribosome binding"/>
    <property type="evidence" value="ECO:0007669"/>
    <property type="project" value="TreeGrafter"/>
</dbReference>
<dbReference type="GO" id="GO:0015031">
    <property type="term" value="P:protein transport"/>
    <property type="evidence" value="ECO:0007669"/>
    <property type="project" value="InterPro"/>
</dbReference>
<dbReference type="EMBL" id="SCFB01000003">
    <property type="protein sequence ID" value="RZI46735.1"/>
    <property type="molecule type" value="Genomic_DNA"/>
</dbReference>
<dbReference type="Proteomes" id="UP000293550">
    <property type="component" value="Unassembled WGS sequence"/>
</dbReference>
<sequence length="393" mass="45256">MQIQNRTSKGLKHEFTVTVPLQDIDERIVNWLQERAKSVRLDGFRPGKAPLNIIRQRYGDQALQEAREHFVRTGTEKIYKDQNVRVAGNPVYDFGDLEKEQDFSFSIAFETLPSFDLKDFSKIKLETLDVKVPGEEIEKSLNRLAEAYKESGDEASAQDFKIDDEFAKKFACENLEALRAKIEETLKRDYDHLARLYCKRHLLDALADDYTFDLPEAMVKSEFDAIWGRLEKEMANAKENGDLSPEEADKPMKDYEEEYRQIASRRVRLGLVVAEVAKKNNISLSPEMVRDLMVQEAMRYPGEEQEVVKYYRSHPEMIEHLTGPALEDKVVDFIVSKADVKKMDITFKELQKKLKGILPQYDDEEGAEGEALAETTAEVEKPKKAKKKTETEA</sequence>
<feature type="compositionally biased region" description="Basic and acidic residues" evidence="10">
    <location>
        <begin position="378"/>
        <end position="393"/>
    </location>
</feature>
<evidence type="ECO:0000313" key="14">
    <source>
        <dbReference type="Proteomes" id="UP000293550"/>
    </source>
</evidence>
<evidence type="ECO:0000256" key="2">
    <source>
        <dbReference type="ARBA" id="ARBA00004496"/>
    </source>
</evidence>
<gene>
    <name evidence="13" type="ORF">EQU50_01740</name>
</gene>
<proteinExistence type="inferred from homology"/>
<dbReference type="Gene3D" id="1.10.3120.10">
    <property type="entry name" value="Trigger factor, C-terminal domain"/>
    <property type="match status" value="1"/>
</dbReference>
<accession>A0A4Q7DKK4</accession>
<dbReference type="GO" id="GO:0003755">
    <property type="term" value="F:peptidyl-prolyl cis-trans isomerase activity"/>
    <property type="evidence" value="ECO:0007669"/>
    <property type="project" value="UniProtKB-KW"/>
</dbReference>
<protein>
    <recommendedName>
        <fullName evidence="5">Trigger factor</fullName>
        <ecNumber evidence="4">5.2.1.8</ecNumber>
    </recommendedName>
    <alternativeName>
        <fullName evidence="9">PPIase</fullName>
    </alternativeName>
</protein>
<name>A0A4Q7DKK4_9PROT</name>
<dbReference type="PANTHER" id="PTHR30560">
    <property type="entry name" value="TRIGGER FACTOR CHAPERONE AND PEPTIDYL-PROLYL CIS/TRANS ISOMERASE"/>
    <property type="match status" value="1"/>
</dbReference>
<dbReference type="RefSeq" id="WP_130153444.1">
    <property type="nucleotide sequence ID" value="NZ_SCFB01000003.1"/>
</dbReference>
<dbReference type="Gene3D" id="3.30.70.1050">
    <property type="entry name" value="Trigger factor ribosome-binding domain"/>
    <property type="match status" value="1"/>
</dbReference>
<feature type="domain" description="Trigger factor C-terminal" evidence="12">
    <location>
        <begin position="175"/>
        <end position="335"/>
    </location>
</feature>
<evidence type="ECO:0000256" key="9">
    <source>
        <dbReference type="ARBA" id="ARBA00029986"/>
    </source>
</evidence>
<keyword evidence="7" id="KW-0143">Chaperone</keyword>
<dbReference type="EC" id="5.2.1.8" evidence="4"/>
<dbReference type="GO" id="GO:0005737">
    <property type="term" value="C:cytoplasm"/>
    <property type="evidence" value="ECO:0007669"/>
    <property type="project" value="UniProtKB-SubCell"/>
</dbReference>
<evidence type="ECO:0000256" key="5">
    <source>
        <dbReference type="ARBA" id="ARBA00016902"/>
    </source>
</evidence>
<evidence type="ECO:0000256" key="1">
    <source>
        <dbReference type="ARBA" id="ARBA00000971"/>
    </source>
</evidence>
<comment type="similarity">
    <text evidence="3">Belongs to the FKBP-type PPIase family. Tig subfamily.</text>
</comment>